<reference evidence="3" key="1">
    <citation type="submission" date="2017-10" db="EMBL/GenBank/DDBJ databases">
        <title>Completed PacBio SMRT sequence of Methylosinus trichosporium OB3b reveals presence of a third large plasmid.</title>
        <authorList>
            <person name="Charles T.C."/>
            <person name="Lynch M.D.J."/>
            <person name="Heil J.R."/>
            <person name="Cheng J."/>
        </authorList>
    </citation>
    <scope>NUCLEOTIDE SEQUENCE [LARGE SCALE GENOMIC DNA]</scope>
    <source>
        <strain evidence="3">OB3b</strain>
    </source>
</reference>
<accession>A0A2D2CYC2</accession>
<feature type="region of interest" description="Disordered" evidence="1">
    <location>
        <begin position="72"/>
        <end position="97"/>
    </location>
</feature>
<organism evidence="2 3">
    <name type="scientific">Methylosinus trichosporium (strain ATCC 35070 / NCIMB 11131 / UNIQEM 75 / OB3b)</name>
    <dbReference type="NCBI Taxonomy" id="595536"/>
    <lineage>
        <taxon>Bacteria</taxon>
        <taxon>Pseudomonadati</taxon>
        <taxon>Pseudomonadota</taxon>
        <taxon>Alphaproteobacteria</taxon>
        <taxon>Hyphomicrobiales</taxon>
        <taxon>Methylocystaceae</taxon>
        <taxon>Methylosinus</taxon>
    </lineage>
</organism>
<protein>
    <submittedName>
        <fullName evidence="2">Uncharacterized protein</fullName>
    </submittedName>
</protein>
<dbReference type="KEGG" id="mtw:CQW49_07410"/>
<sequence length="97" mass="10439">MTLFAAESYIRELQDALRPLPEPALAAKAERYTAYTAAGLVTLAPTMAALAESDRCALVAECARRMVKAAGGDLRPPRHCERSESIQSHPAIAAERT</sequence>
<keyword evidence="3" id="KW-1185">Reference proteome</keyword>
<dbReference type="RefSeq" id="WP_003612637.1">
    <property type="nucleotide sequence ID" value="NZ_ADVE02000001.1"/>
</dbReference>
<proteinExistence type="predicted"/>
<gene>
    <name evidence="2" type="ORF">CQW49_07410</name>
</gene>
<dbReference type="AlphaFoldDB" id="A0A2D2CYC2"/>
<dbReference type="STRING" id="595536.GCA_000178815_03672"/>
<evidence type="ECO:0000256" key="1">
    <source>
        <dbReference type="SAM" id="MobiDB-lite"/>
    </source>
</evidence>
<dbReference type="Proteomes" id="UP000230709">
    <property type="component" value="Chromosome"/>
</dbReference>
<evidence type="ECO:0000313" key="2">
    <source>
        <dbReference type="EMBL" id="ATQ67738.1"/>
    </source>
</evidence>
<name>A0A2D2CYC2_METT3</name>
<feature type="compositionally biased region" description="Basic and acidic residues" evidence="1">
    <location>
        <begin position="75"/>
        <end position="84"/>
    </location>
</feature>
<dbReference type="EMBL" id="CP023737">
    <property type="protein sequence ID" value="ATQ67738.1"/>
    <property type="molecule type" value="Genomic_DNA"/>
</dbReference>
<evidence type="ECO:0000313" key="3">
    <source>
        <dbReference type="Proteomes" id="UP000230709"/>
    </source>
</evidence>